<dbReference type="NCBIfam" id="TIGR00244">
    <property type="entry name" value="transcriptional regulator NrdR"/>
    <property type="match status" value="1"/>
</dbReference>
<evidence type="ECO:0000256" key="7">
    <source>
        <dbReference type="HAMAP-Rule" id="MF_00440"/>
    </source>
</evidence>
<dbReference type="HAMAP" id="MF_00440">
    <property type="entry name" value="NrdR"/>
    <property type="match status" value="1"/>
</dbReference>
<dbReference type="Pfam" id="PF22811">
    <property type="entry name" value="Zn_ribbon_NrdR"/>
    <property type="match status" value="1"/>
</dbReference>
<evidence type="ECO:0000256" key="3">
    <source>
        <dbReference type="ARBA" id="ARBA00022840"/>
    </source>
</evidence>
<keyword evidence="2 7" id="KW-0547">Nucleotide-binding</keyword>
<dbReference type="PANTHER" id="PTHR30455">
    <property type="entry name" value="TRANSCRIPTIONAL REPRESSOR NRDR"/>
    <property type="match status" value="1"/>
</dbReference>
<dbReference type="InterPro" id="IPR055173">
    <property type="entry name" value="NrdR-like_N"/>
</dbReference>
<keyword evidence="1 7" id="KW-0678">Repressor</keyword>
<accession>A0A2N3QWE5</accession>
<dbReference type="Proteomes" id="UP000233783">
    <property type="component" value="Unassembled WGS sequence"/>
</dbReference>
<organism evidence="8 9">
    <name type="scientific">Bifidobacterium pseudolongum subsp. globosum</name>
    <dbReference type="NCBI Taxonomy" id="1690"/>
    <lineage>
        <taxon>Bacteria</taxon>
        <taxon>Bacillati</taxon>
        <taxon>Actinomycetota</taxon>
        <taxon>Actinomycetes</taxon>
        <taxon>Bifidobacteriales</taxon>
        <taxon>Bifidobacteriaceae</taxon>
        <taxon>Bifidobacterium</taxon>
    </lineage>
</organism>
<dbReference type="GO" id="GO:0008270">
    <property type="term" value="F:zinc ion binding"/>
    <property type="evidence" value="ECO:0007669"/>
    <property type="project" value="UniProtKB-UniRule"/>
</dbReference>
<dbReference type="InterPro" id="IPR003796">
    <property type="entry name" value="RNR_NrdR-like"/>
</dbReference>
<dbReference type="AlphaFoldDB" id="A0A2N3QWE5"/>
<dbReference type="InterPro" id="IPR005144">
    <property type="entry name" value="ATP-cone_dom"/>
</dbReference>
<dbReference type="GO" id="GO:0005524">
    <property type="term" value="F:ATP binding"/>
    <property type="evidence" value="ECO:0007669"/>
    <property type="project" value="UniProtKB-UniRule"/>
</dbReference>
<keyword evidence="4 7" id="KW-0805">Transcription regulation</keyword>
<keyword evidence="5 7" id="KW-0238">DNA-binding</keyword>
<dbReference type="PROSITE" id="PS51161">
    <property type="entry name" value="ATP_CONE"/>
    <property type="match status" value="1"/>
</dbReference>
<evidence type="ECO:0000256" key="1">
    <source>
        <dbReference type="ARBA" id="ARBA00022491"/>
    </source>
</evidence>
<dbReference type="Pfam" id="PF03477">
    <property type="entry name" value="ATP-cone"/>
    <property type="match status" value="1"/>
</dbReference>
<keyword evidence="7" id="KW-0863">Zinc-finger</keyword>
<keyword evidence="3 7" id="KW-0067">ATP-binding</keyword>
<keyword evidence="6 7" id="KW-0804">Transcription</keyword>
<evidence type="ECO:0000256" key="6">
    <source>
        <dbReference type="ARBA" id="ARBA00023163"/>
    </source>
</evidence>
<comment type="similarity">
    <text evidence="7">Belongs to the NrdR family.</text>
</comment>
<comment type="function">
    <text evidence="7">Negatively regulates transcription of bacterial ribonucleotide reductase nrd genes and operons by binding to NrdR-boxes.</text>
</comment>
<gene>
    <name evidence="7" type="primary">nrdR</name>
    <name evidence="8" type="ORF">CQR56_0997</name>
</gene>
<dbReference type="PANTHER" id="PTHR30455:SF2">
    <property type="entry name" value="TRANSCRIPTIONAL REPRESSOR NRDR"/>
    <property type="match status" value="1"/>
</dbReference>
<dbReference type="GO" id="GO:0045892">
    <property type="term" value="P:negative regulation of DNA-templated transcription"/>
    <property type="evidence" value="ECO:0007669"/>
    <property type="project" value="UniProtKB-UniRule"/>
</dbReference>
<comment type="cofactor">
    <cofactor evidence="7">
        <name>Zn(2+)</name>
        <dbReference type="ChEBI" id="CHEBI:29105"/>
    </cofactor>
    <text evidence="7">Binds 1 zinc ion.</text>
</comment>
<proteinExistence type="inferred from homology"/>
<sequence length="179" mass="20195">MALGLMVRGERNMGAPVEQKAERQAIVSGMHCPFCQNPDTKVIDTRISDDGHSIRRRRECPKCGGRFSTMETAMLLVKKRSGNVEQFDRNKVISGVRKACQGRPIDEESLKHLGQQVEESLRAQGIAQVPSEEIGKAILKPLRELDEVAYLRFASVYQNFEGLEDFQHAIDKLRVEDRA</sequence>
<feature type="zinc finger region" evidence="7">
    <location>
        <begin position="32"/>
        <end position="63"/>
    </location>
</feature>
<evidence type="ECO:0000256" key="4">
    <source>
        <dbReference type="ARBA" id="ARBA00023015"/>
    </source>
</evidence>
<protein>
    <recommendedName>
        <fullName evidence="7">Transcriptional repressor NrdR</fullName>
    </recommendedName>
</protein>
<keyword evidence="7" id="KW-0862">Zinc</keyword>
<keyword evidence="7" id="KW-0479">Metal-binding</keyword>
<evidence type="ECO:0000313" key="9">
    <source>
        <dbReference type="Proteomes" id="UP000233783"/>
    </source>
</evidence>
<comment type="caution">
    <text evidence="8">The sequence shown here is derived from an EMBL/GenBank/DDBJ whole genome shotgun (WGS) entry which is preliminary data.</text>
</comment>
<evidence type="ECO:0000313" key="8">
    <source>
        <dbReference type="EMBL" id="PKU96869.1"/>
    </source>
</evidence>
<dbReference type="EMBL" id="PCHB01000008">
    <property type="protein sequence ID" value="PKU96869.1"/>
    <property type="molecule type" value="Genomic_DNA"/>
</dbReference>
<evidence type="ECO:0000256" key="5">
    <source>
        <dbReference type="ARBA" id="ARBA00023125"/>
    </source>
</evidence>
<evidence type="ECO:0000256" key="2">
    <source>
        <dbReference type="ARBA" id="ARBA00022741"/>
    </source>
</evidence>
<reference evidence="8 9" key="1">
    <citation type="submission" date="2017-10" db="EMBL/GenBank/DDBJ databases">
        <title>Bifidobacterium genomics.</title>
        <authorList>
            <person name="Lugli G.A."/>
            <person name="Milani C."/>
            <person name="Mancabelli L."/>
        </authorList>
    </citation>
    <scope>NUCLEOTIDE SEQUENCE [LARGE SCALE GENOMIC DNA]</scope>
    <source>
        <strain evidence="8 9">1744B</strain>
    </source>
</reference>
<name>A0A2N3QWE5_9BIFI</name>
<dbReference type="GO" id="GO:0003677">
    <property type="term" value="F:DNA binding"/>
    <property type="evidence" value="ECO:0007669"/>
    <property type="project" value="UniProtKB-KW"/>
</dbReference>